<dbReference type="AlphaFoldDB" id="A0A2W5KAC6"/>
<dbReference type="Pfam" id="PF12969">
    <property type="entry name" value="DUF3857"/>
    <property type="match status" value="1"/>
</dbReference>
<protein>
    <recommendedName>
        <fullName evidence="3">DUF3857 domain-containing protein</fullName>
    </recommendedName>
</protein>
<keyword evidence="2" id="KW-1133">Transmembrane helix</keyword>
<feature type="transmembrane region" description="Helical" evidence="2">
    <location>
        <begin position="896"/>
        <end position="914"/>
    </location>
</feature>
<feature type="transmembrane region" description="Helical" evidence="2">
    <location>
        <begin position="740"/>
        <end position="761"/>
    </location>
</feature>
<sequence length="943" mass="103483">MAGSGEPLMPQPPPTGRSADAALDFGPDRARPQAGLDAANQGTSRNPSTRDGHQGTRFVIEAGSARGVRALARRCLHRATQVLGGITLACIAQAGTAATPPEYRIGPAPEWVTRVERGTPNDSLREQVSGGVYYLLSDSQEMADPHDRLRFHRIASQAITTEGVQSIANISIAFDPSYQTLQLHWIDVIRDQQVIPKLGGATIRLLQRETELERRIYDGSTTAAILLDDVRVGDIVDYAYSVRGLNPVFSGKPFGRLGLRFDVPVARVHVGIAVPENAAVELQPHETSLEASTRAQRGLRFHSWQQDDVPALITEADEPGWYDPRPAIQWSAFHDWNAVARWAWPLYRVPDSPSTTLQAEADRIRQAEPGEEGRLLSALRFVQRDIRYLGMAMGAGSHAPAAPDTVLERRFGDCKDKTLLLLTLLDRLGIEARAAFVNTELRRGAADRQPSPGVFDHVLVRARIGDAQYWLDPTRQPQMADLAHLTQADFGVALIVDPQTRTLTPMSRDDQPVPLREVRLSYDAKSGFEQPVALTVTTTASGERADILRQSIASSNGEALQKSYLNFYAGTYPDIRVSAPMQVQDDEPTNRITVTEHYSIANLAVWSEEDHRFNATFSAPDTLEVLRVPASAARTAPIALAHPTDLTVVTEVKLPEEWPIKAERVVVEDPAFVFERTISSGPKRFSITDRYRSLGDAVAAEDAVRYANAIAKARDNTFYQLHWTDPGRAAAGGLADRINWLVLMVGVMALGLWIWLAVRAWHGDPPPIGLPASPSAPSGLRGWLALATLGVTVTPFVMMFGLYNISSALTPVTWAALTTYGTDTYHPLWAPALLFEVIGILGLMVFWGLVCVLFYQRRTSAPYWYIRMLIASVFYTAIDSGLMVLLPAVTLETKDIAGLVRQALTAAIWIAYFMKSERVRATFVKRLGPAPAQPELGPVAGSA</sequence>
<reference evidence="4 5" key="1">
    <citation type="submission" date="2017-08" db="EMBL/GenBank/DDBJ databases">
        <title>Infants hospitalized years apart are colonized by the same room-sourced microbial strains.</title>
        <authorList>
            <person name="Brooks B."/>
            <person name="Olm M.R."/>
            <person name="Firek B.A."/>
            <person name="Baker R."/>
            <person name="Thomas B.C."/>
            <person name="Morowitz M.J."/>
            <person name="Banfield J.F."/>
        </authorList>
    </citation>
    <scope>NUCLEOTIDE SEQUENCE [LARGE SCALE GENOMIC DNA]</scope>
    <source>
        <strain evidence="4">S2_005_003_R2_42</strain>
    </source>
</reference>
<organism evidence="4 5">
    <name type="scientific">Rhodanobacter denitrificans</name>
    <dbReference type="NCBI Taxonomy" id="666685"/>
    <lineage>
        <taxon>Bacteria</taxon>
        <taxon>Pseudomonadati</taxon>
        <taxon>Pseudomonadota</taxon>
        <taxon>Gammaproteobacteria</taxon>
        <taxon>Lysobacterales</taxon>
        <taxon>Rhodanobacteraceae</taxon>
        <taxon>Rhodanobacter</taxon>
    </lineage>
</organism>
<evidence type="ECO:0000313" key="5">
    <source>
        <dbReference type="Proteomes" id="UP000249046"/>
    </source>
</evidence>
<keyword evidence="2" id="KW-0812">Transmembrane</keyword>
<comment type="caution">
    <text evidence="4">The sequence shown here is derived from an EMBL/GenBank/DDBJ whole genome shotgun (WGS) entry which is preliminary data.</text>
</comment>
<dbReference type="InterPro" id="IPR038765">
    <property type="entry name" value="Papain-like_cys_pep_sf"/>
</dbReference>
<feature type="transmembrane region" description="Helical" evidence="2">
    <location>
        <begin position="867"/>
        <end position="890"/>
    </location>
</feature>
<dbReference type="Gene3D" id="2.60.40.3140">
    <property type="match status" value="1"/>
</dbReference>
<dbReference type="SUPFAM" id="SSF54001">
    <property type="entry name" value="Cysteine proteinases"/>
    <property type="match status" value="1"/>
</dbReference>
<evidence type="ECO:0000256" key="2">
    <source>
        <dbReference type="SAM" id="Phobius"/>
    </source>
</evidence>
<feature type="transmembrane region" description="Helical" evidence="2">
    <location>
        <begin position="828"/>
        <end position="855"/>
    </location>
</feature>
<evidence type="ECO:0000256" key="1">
    <source>
        <dbReference type="SAM" id="MobiDB-lite"/>
    </source>
</evidence>
<evidence type="ECO:0000313" key="4">
    <source>
        <dbReference type="EMBL" id="PZQ12554.1"/>
    </source>
</evidence>
<accession>A0A2W5KAC6</accession>
<dbReference type="Pfam" id="PF10754">
    <property type="entry name" value="DUF2569"/>
    <property type="match status" value="1"/>
</dbReference>
<feature type="transmembrane region" description="Helical" evidence="2">
    <location>
        <begin position="782"/>
        <end position="803"/>
    </location>
</feature>
<proteinExistence type="predicted"/>
<dbReference type="InterPro" id="IPR024618">
    <property type="entry name" value="DUF3857"/>
</dbReference>
<gene>
    <name evidence="4" type="ORF">DI564_13015</name>
</gene>
<name>A0A2W5KAC6_9GAMM</name>
<keyword evidence="2" id="KW-0472">Membrane</keyword>
<dbReference type="EMBL" id="QFPO01000012">
    <property type="protein sequence ID" value="PZQ12554.1"/>
    <property type="molecule type" value="Genomic_DNA"/>
</dbReference>
<evidence type="ECO:0000259" key="3">
    <source>
        <dbReference type="Pfam" id="PF12969"/>
    </source>
</evidence>
<dbReference type="Proteomes" id="UP000249046">
    <property type="component" value="Unassembled WGS sequence"/>
</dbReference>
<feature type="domain" description="DUF3857" evidence="3">
    <location>
        <begin position="150"/>
        <end position="311"/>
    </location>
</feature>
<dbReference type="InterPro" id="IPR019690">
    <property type="entry name" value="DUF2569"/>
</dbReference>
<feature type="region of interest" description="Disordered" evidence="1">
    <location>
        <begin position="1"/>
        <end position="55"/>
    </location>
</feature>
<dbReference type="Gene3D" id="3.10.620.30">
    <property type="match status" value="1"/>
</dbReference>